<gene>
    <name evidence="8 11" type="primary">MGME1</name>
</gene>
<keyword evidence="5 8" id="KW-0496">Mitochondrion</keyword>
<evidence type="ECO:0000256" key="1">
    <source>
        <dbReference type="ARBA" id="ARBA00022722"/>
    </source>
</evidence>
<dbReference type="InterPro" id="IPR011604">
    <property type="entry name" value="PDDEXK-like_dom_sf"/>
</dbReference>
<feature type="active site" evidence="8">
    <location>
        <position position="381"/>
    </location>
</feature>
<dbReference type="CTD" id="92667"/>
<comment type="subcellular location">
    <subcellularLocation>
        <location evidence="8">Mitochondrion</location>
    </subcellularLocation>
</comment>
<feature type="compositionally biased region" description="Basic and acidic residues" evidence="9">
    <location>
        <begin position="103"/>
        <end position="113"/>
    </location>
</feature>
<dbReference type="HAMAP" id="MF_03030">
    <property type="entry name" value="MGME1"/>
    <property type="match status" value="1"/>
</dbReference>
<evidence type="ECO:0000256" key="8">
    <source>
        <dbReference type="HAMAP-Rule" id="MF_03030"/>
    </source>
</evidence>
<feature type="compositionally biased region" description="Basic residues" evidence="9">
    <location>
        <begin position="14"/>
        <end position="25"/>
    </location>
</feature>
<reference evidence="11" key="1">
    <citation type="submission" date="2025-08" db="UniProtKB">
        <authorList>
            <consortium name="RefSeq"/>
        </authorList>
    </citation>
    <scope>IDENTIFICATION</scope>
    <source>
        <tissue evidence="11">Blood</tissue>
    </source>
</reference>
<dbReference type="EC" id="3.1.-.-" evidence="8"/>
<dbReference type="Proteomes" id="UP000248481">
    <property type="component" value="Chromosome 10"/>
</dbReference>
<dbReference type="AlphaFoldDB" id="A0A8M1MQI9"/>
<keyword evidence="6" id="KW-0234">DNA repair</keyword>
<evidence type="ECO:0000256" key="7">
    <source>
        <dbReference type="ARBA" id="ARBA00093440"/>
    </source>
</evidence>
<feature type="active site" evidence="8">
    <location>
        <position position="366"/>
    </location>
</feature>
<keyword evidence="3 8" id="KW-0378">Hydrolase</keyword>
<evidence type="ECO:0000256" key="3">
    <source>
        <dbReference type="ARBA" id="ARBA00022801"/>
    </source>
</evidence>
<keyword evidence="10" id="KW-1185">Reference proteome</keyword>
<dbReference type="GeneID" id="110590032"/>
<protein>
    <recommendedName>
        <fullName evidence="8">Mitochondrial genome maintenance exonuclease 1</fullName>
        <ecNumber evidence="8">3.1.-.-</ecNumber>
    </recommendedName>
</protein>
<evidence type="ECO:0000313" key="10">
    <source>
        <dbReference type="Proteomes" id="UP000248481"/>
    </source>
</evidence>
<dbReference type="KEGG" id="nsu:110590032"/>
<proteinExistence type="inferred from homology"/>
<evidence type="ECO:0000313" key="11">
    <source>
        <dbReference type="RefSeq" id="XP_044774963.1"/>
    </source>
</evidence>
<sequence length="469" mass="53452">MATRASSGGLPAVRGKKRLGRHRLRGASQGRPRPRLRQPPCPTAAGGLRTPPPSQQPRERPAARHVLPQSGLPRPRCRPSWSRAKKLRVAYPRSGPRGNGRPQGRDKDSEQRREVKKHLKMKAFHTICRQLRSSKGFSLEPTARVDFSTSSYSCSRKKKVNPYKEVDQEKYSDLVQSVLSSRGLAQTPESLFEEDNLLYGPVSKCKPPKQDEEAKAPRNWCPLLIPERSVKPNATSTPTVPLRIPLQRNTIPSVTRILQQTMTSEQIFYLERWKQRMILELGEDGFAEYSSIYVKNPAKDIFLQGKRFHKALERILTPQRDLKESDENLESGYIESVQHILKDVSGVRALESAVQHDTLKYVGLLDCVAEYQGKLCVIDWKTSEKPKPYIRNTFDNPLQVVAYVGAINNDVNYSFQVQCGLIVVAYKDGSPAHPHFMDTELCSQYWAKWLLRLEEYTKKEKNQNIQKPD</sequence>
<dbReference type="GO" id="GO:0043504">
    <property type="term" value="P:mitochondrial DNA repair"/>
    <property type="evidence" value="ECO:0007669"/>
    <property type="project" value="UniProtKB-UniRule"/>
</dbReference>
<dbReference type="PANTHER" id="PTHR31340">
    <property type="entry name" value="MITOCHONDRIAL GENOME MAINTENANCE EXONUCLEASE 1"/>
    <property type="match status" value="1"/>
</dbReference>
<comment type="function">
    <text evidence="8">Metal-dependent single-stranded DNA (ssDNA) exonuclease involved in mitochondrial genome maintenance. Has preference for 5'-3' exonuclease activity but is also capable of endoduclease activity on linear substrates. Necessary for maintenance of proper 7S DNA levels. Probably involved in mitochondrial DNA (mtDNA) repair, possibly via the processing of displaced DNA containing Okazaki fragments during RNA-primed DNA synthesis on the lagging strand or via processing of DNA flaps during long-patch base excision repair.</text>
</comment>
<keyword evidence="4 8" id="KW-0269">Exonuclease</keyword>
<evidence type="ECO:0000256" key="6">
    <source>
        <dbReference type="ARBA" id="ARBA00023204"/>
    </source>
</evidence>
<keyword evidence="1 8" id="KW-0540">Nuclease</keyword>
<feature type="active site" evidence="8">
    <location>
        <position position="379"/>
    </location>
</feature>
<organism evidence="10 11">
    <name type="scientific">Neomonachus schauinslandi</name>
    <name type="common">Hawaiian monk seal</name>
    <name type="synonym">Monachus schauinslandi</name>
    <dbReference type="NCBI Taxonomy" id="29088"/>
    <lineage>
        <taxon>Eukaryota</taxon>
        <taxon>Metazoa</taxon>
        <taxon>Chordata</taxon>
        <taxon>Craniata</taxon>
        <taxon>Vertebrata</taxon>
        <taxon>Euteleostomi</taxon>
        <taxon>Mammalia</taxon>
        <taxon>Eutheria</taxon>
        <taxon>Laurasiatheria</taxon>
        <taxon>Carnivora</taxon>
        <taxon>Caniformia</taxon>
        <taxon>Pinnipedia</taxon>
        <taxon>Phocidae</taxon>
        <taxon>Monachinae</taxon>
        <taxon>Monachini</taxon>
        <taxon>Neomonachus</taxon>
    </lineage>
</organism>
<evidence type="ECO:0000256" key="5">
    <source>
        <dbReference type="ARBA" id="ARBA00023128"/>
    </source>
</evidence>
<dbReference type="GO" id="GO:0006264">
    <property type="term" value="P:mitochondrial DNA replication"/>
    <property type="evidence" value="ECO:0007669"/>
    <property type="project" value="TreeGrafter"/>
</dbReference>
<accession>A0A8M1MQI9</accession>
<comment type="function">
    <text evidence="7">Metal-dependent single-stranded DNA (ssDNA) exonuclease involved in mitochondrial genome maintenance. Has preference for 5'-3' exonuclease activity but is also capable of endonuclease activity on linear substrates. Necessary for maintenance of proper 7S DNA levels. Probably involved in mitochondrial DNA (mtDNA) repair, possibly via the processing of displaced DNA containing Okazaki fragments during RNA-primed DNA synthesis on the lagging strand or via processing of DNA flaps during long-patch base excision repair. Specifically binds 5-hydroxymethylcytosine (5hmC)-containing DNA in stem cells.</text>
</comment>
<keyword evidence="2" id="KW-0227">DNA damage</keyword>
<dbReference type="FunFam" id="3.90.320.10:FF:000005">
    <property type="entry name" value="Mitochondrial genome maintenance exonuclease 1"/>
    <property type="match status" value="1"/>
</dbReference>
<dbReference type="PANTHER" id="PTHR31340:SF3">
    <property type="entry name" value="MITOCHONDRIAL GENOME MAINTENANCE EXONUCLEASE 1"/>
    <property type="match status" value="1"/>
</dbReference>
<name>A0A8M1MQI9_NEOSC</name>
<feature type="region of interest" description="Disordered" evidence="9">
    <location>
        <begin position="1"/>
        <end position="116"/>
    </location>
</feature>
<dbReference type="GO" id="GO:0005739">
    <property type="term" value="C:mitochondrion"/>
    <property type="evidence" value="ECO:0007669"/>
    <property type="project" value="UniProtKB-SubCell"/>
</dbReference>
<evidence type="ECO:0000256" key="2">
    <source>
        <dbReference type="ARBA" id="ARBA00022763"/>
    </source>
</evidence>
<dbReference type="RefSeq" id="XP_044774963.1">
    <property type="nucleotide sequence ID" value="XM_044919028.1"/>
</dbReference>
<evidence type="ECO:0000256" key="9">
    <source>
        <dbReference type="SAM" id="MobiDB-lite"/>
    </source>
</evidence>
<dbReference type="GO" id="GO:0008297">
    <property type="term" value="F:single-stranded DNA exodeoxyribonuclease activity"/>
    <property type="evidence" value="ECO:0007669"/>
    <property type="project" value="UniProtKB-UniRule"/>
</dbReference>
<evidence type="ECO:0000256" key="4">
    <source>
        <dbReference type="ARBA" id="ARBA00022839"/>
    </source>
</evidence>
<dbReference type="Gene3D" id="3.90.320.10">
    <property type="match status" value="1"/>
</dbReference>
<comment type="similarity">
    <text evidence="8">Belongs to the MGME1 family.</text>
</comment>